<dbReference type="AlphaFoldDB" id="A0A4Z0BAS6"/>
<comment type="caution">
    <text evidence="1">The sequence shown here is derived from an EMBL/GenBank/DDBJ whole genome shotgun (WGS) entry which is preliminary data.</text>
</comment>
<evidence type="ECO:0000313" key="2">
    <source>
        <dbReference type="Proteomes" id="UP000297839"/>
    </source>
</evidence>
<evidence type="ECO:0000313" key="1">
    <source>
        <dbReference type="EMBL" id="TFY96152.1"/>
    </source>
</evidence>
<dbReference type="EMBL" id="SMLK01000016">
    <property type="protein sequence ID" value="TFY96152.1"/>
    <property type="molecule type" value="Genomic_DNA"/>
</dbReference>
<protein>
    <submittedName>
        <fullName evidence="1">Uncharacterized protein</fullName>
    </submittedName>
</protein>
<sequence>MIVHIFFSLLGSPSDAFGRVSGGFEIDLPIEKGREVHVLRPKESDWFGGSLKIETVTRFPNQERLFVGLQDIVVKSKDDASRLGGRFEAEAGLLWDAYD</sequence>
<keyword evidence="2" id="KW-1185">Reference proteome</keyword>
<name>A0A4Z0BAS6_9BURK</name>
<dbReference type="Proteomes" id="UP000297839">
    <property type="component" value="Unassembled WGS sequence"/>
</dbReference>
<organism evidence="1 2">
    <name type="scientific">Ramlibacter humi</name>
    <dbReference type="NCBI Taxonomy" id="2530451"/>
    <lineage>
        <taxon>Bacteria</taxon>
        <taxon>Pseudomonadati</taxon>
        <taxon>Pseudomonadota</taxon>
        <taxon>Betaproteobacteria</taxon>
        <taxon>Burkholderiales</taxon>
        <taxon>Comamonadaceae</taxon>
        <taxon>Ramlibacter</taxon>
    </lineage>
</organism>
<proteinExistence type="predicted"/>
<gene>
    <name evidence="1" type="ORF">EZ216_21155</name>
</gene>
<dbReference type="RefSeq" id="WP_135251793.1">
    <property type="nucleotide sequence ID" value="NZ_SMLK01000016.1"/>
</dbReference>
<reference evidence="1 2" key="1">
    <citation type="submission" date="2019-03" db="EMBL/GenBank/DDBJ databases">
        <title>Ramlibacter sp. 18x22-1, whole genome shotgun sequence.</title>
        <authorList>
            <person name="Zhang X."/>
            <person name="Feng G."/>
            <person name="Zhu H."/>
        </authorList>
    </citation>
    <scope>NUCLEOTIDE SEQUENCE [LARGE SCALE GENOMIC DNA]</scope>
    <source>
        <strain evidence="1 2">18x22-1</strain>
    </source>
</reference>
<accession>A0A4Z0BAS6</accession>